<gene>
    <name evidence="5" type="ORF">MAC_06647</name>
</gene>
<dbReference type="STRING" id="655827.E9E9U9"/>
<reference evidence="5 6" key="1">
    <citation type="journal article" date="2011" name="PLoS Genet.">
        <title>Genome sequencing and comparative transcriptomics of the model entomopathogenic fungi Metarhizium anisopliae and M. acridum.</title>
        <authorList>
            <person name="Gao Q."/>
            <person name="Jin K."/>
            <person name="Ying S.H."/>
            <person name="Zhang Y."/>
            <person name="Xiao G."/>
            <person name="Shang Y."/>
            <person name="Duan Z."/>
            <person name="Hu X."/>
            <person name="Xie X.Q."/>
            <person name="Zhou G."/>
            <person name="Peng G."/>
            <person name="Luo Z."/>
            <person name="Huang W."/>
            <person name="Wang B."/>
            <person name="Fang W."/>
            <person name="Wang S."/>
            <person name="Zhong Y."/>
            <person name="Ma L.J."/>
            <person name="St Leger R.J."/>
            <person name="Zhao G.P."/>
            <person name="Pei Y."/>
            <person name="Feng M.G."/>
            <person name="Xia Y."/>
            <person name="Wang C."/>
        </authorList>
    </citation>
    <scope>NUCLEOTIDE SEQUENCE [LARGE SCALE GENOMIC DNA]</scope>
    <source>
        <strain evidence="5 6">CQMa 102</strain>
    </source>
</reference>
<dbReference type="InterPro" id="IPR043502">
    <property type="entry name" value="DNA/RNA_pol_sf"/>
</dbReference>
<dbReference type="EMBL" id="GL698529">
    <property type="protein sequence ID" value="EFY87300.1"/>
    <property type="molecule type" value="Genomic_DNA"/>
</dbReference>
<dbReference type="Pfam" id="PF17919">
    <property type="entry name" value="RT_RNaseH_2"/>
    <property type="match status" value="1"/>
</dbReference>
<protein>
    <submittedName>
        <fullName evidence="5">Pol protein</fullName>
    </submittedName>
</protein>
<dbReference type="HOGENOM" id="CLU_1200073_0_0_1"/>
<keyword evidence="6" id="KW-1185">Reference proteome</keyword>
<dbReference type="PANTHER" id="PTHR34072">
    <property type="entry name" value="ENZYMATIC POLYPROTEIN-RELATED"/>
    <property type="match status" value="1"/>
</dbReference>
<feature type="region of interest" description="Disordered" evidence="3">
    <location>
        <begin position="1"/>
        <end position="70"/>
    </location>
</feature>
<evidence type="ECO:0000259" key="4">
    <source>
        <dbReference type="Pfam" id="PF17919"/>
    </source>
</evidence>
<dbReference type="OrthoDB" id="5096095at2759"/>
<sequence>MLRTTLHKTRDGTAPARTGTTRGHKKKAGARDQPRDPRGDRRGRCSNTSTREDRTDRTSSQSIKVRRDRWSSQSIQDYNREIDDSFYSYLSSYYSYINYKKLSVTLLTIKDAYFNGLKDKTKKEVGFQWNEPEATAFQKMKDLVTSEPVLKAPDQDKPYELETDASDFALGGQLGQRDDQGRLHPVAFFSKKLHGPELNYGIHDKELMAIIECFKEWRHYLIGAKHQIKYS</sequence>
<dbReference type="eggNOG" id="KOG0017">
    <property type="taxonomic scope" value="Eukaryota"/>
</dbReference>
<dbReference type="Proteomes" id="UP000002499">
    <property type="component" value="Unassembled WGS sequence"/>
</dbReference>
<evidence type="ECO:0000313" key="6">
    <source>
        <dbReference type="Proteomes" id="UP000002499"/>
    </source>
</evidence>
<dbReference type="Gene3D" id="3.10.20.370">
    <property type="match status" value="1"/>
</dbReference>
<accession>E9E9U9</accession>
<dbReference type="SUPFAM" id="SSF56672">
    <property type="entry name" value="DNA/RNA polymerases"/>
    <property type="match status" value="1"/>
</dbReference>
<evidence type="ECO:0000256" key="1">
    <source>
        <dbReference type="ARBA" id="ARBA00004173"/>
    </source>
</evidence>
<organism evidence="6">
    <name type="scientific">Metarhizium acridum (strain CQMa 102)</name>
    <dbReference type="NCBI Taxonomy" id="655827"/>
    <lineage>
        <taxon>Eukaryota</taxon>
        <taxon>Fungi</taxon>
        <taxon>Dikarya</taxon>
        <taxon>Ascomycota</taxon>
        <taxon>Pezizomycotina</taxon>
        <taxon>Sordariomycetes</taxon>
        <taxon>Hypocreomycetidae</taxon>
        <taxon>Hypocreales</taxon>
        <taxon>Clavicipitaceae</taxon>
        <taxon>Metarhizium</taxon>
    </lineage>
</organism>
<evidence type="ECO:0000313" key="5">
    <source>
        <dbReference type="EMBL" id="EFY87300.1"/>
    </source>
</evidence>
<dbReference type="PANTHER" id="PTHR34072:SF52">
    <property type="entry name" value="RIBONUCLEASE H"/>
    <property type="match status" value="1"/>
</dbReference>
<dbReference type="InterPro" id="IPR041577">
    <property type="entry name" value="RT_RNaseH_2"/>
</dbReference>
<feature type="domain" description="Reverse transcriptase/retrotransposon-derived protein RNase H-like" evidence="4">
    <location>
        <begin position="129"/>
        <end position="227"/>
    </location>
</feature>
<evidence type="ECO:0000256" key="2">
    <source>
        <dbReference type="ARBA" id="ARBA00023128"/>
    </source>
</evidence>
<evidence type="ECO:0000256" key="3">
    <source>
        <dbReference type="SAM" id="MobiDB-lite"/>
    </source>
</evidence>
<name>E9E9U9_METAQ</name>
<comment type="subcellular location">
    <subcellularLocation>
        <location evidence="1">Mitochondrion</location>
    </subcellularLocation>
</comment>
<dbReference type="CDD" id="cd09274">
    <property type="entry name" value="RNase_HI_RT_Ty3"/>
    <property type="match status" value="1"/>
</dbReference>
<proteinExistence type="predicted"/>
<feature type="compositionally biased region" description="Basic and acidic residues" evidence="3">
    <location>
        <begin position="29"/>
        <end position="43"/>
    </location>
</feature>
<dbReference type="AlphaFoldDB" id="E9E9U9"/>
<keyword evidence="2" id="KW-0496">Mitochondrion</keyword>
<dbReference type="GO" id="GO:0005739">
    <property type="term" value="C:mitochondrion"/>
    <property type="evidence" value="ECO:0007669"/>
    <property type="project" value="UniProtKB-SubCell"/>
</dbReference>
<dbReference type="InParanoid" id="E9E9U9"/>
<feature type="compositionally biased region" description="Low complexity" evidence="3">
    <location>
        <begin position="12"/>
        <end position="21"/>
    </location>
</feature>
<dbReference type="FunFam" id="3.10.20.370:FF:000001">
    <property type="entry name" value="Retrovirus-related Pol polyprotein from transposon 17.6-like protein"/>
    <property type="match status" value="1"/>
</dbReference>